<name>A0A1Y3EUS7_9BILA</name>
<comment type="caution">
    <text evidence="1">The sequence shown here is derived from an EMBL/GenBank/DDBJ whole genome shotgun (WGS) entry which is preliminary data.</text>
</comment>
<reference evidence="1 2" key="1">
    <citation type="submission" date="2015-04" db="EMBL/GenBank/DDBJ databases">
        <title>Draft genome of the roundworm Trichinella nativa.</title>
        <authorList>
            <person name="Mitreva M."/>
        </authorList>
    </citation>
    <scope>NUCLEOTIDE SEQUENCE [LARGE SCALE GENOMIC DNA]</scope>
    <source>
        <strain evidence="1 2">ISS45</strain>
    </source>
</reference>
<dbReference type="AlphaFoldDB" id="A0A1Y3EUS7"/>
<sequence>MSLLTFKSGLILSNNVDDTHDGLIPFCPQKSLNSCDPNAGPLFVTIVAGTPYLANHSRHLEDASIPIIHCLSC</sequence>
<dbReference type="Proteomes" id="UP000243006">
    <property type="component" value="Unassembled WGS sequence"/>
</dbReference>
<gene>
    <name evidence="1" type="ORF">D917_06857</name>
</gene>
<dbReference type="EMBL" id="LVZM01004218">
    <property type="protein sequence ID" value="OUC47557.1"/>
    <property type="molecule type" value="Genomic_DNA"/>
</dbReference>
<organism evidence="1 2">
    <name type="scientific">Trichinella nativa</name>
    <dbReference type="NCBI Taxonomy" id="6335"/>
    <lineage>
        <taxon>Eukaryota</taxon>
        <taxon>Metazoa</taxon>
        <taxon>Ecdysozoa</taxon>
        <taxon>Nematoda</taxon>
        <taxon>Enoplea</taxon>
        <taxon>Dorylaimia</taxon>
        <taxon>Trichinellida</taxon>
        <taxon>Trichinellidae</taxon>
        <taxon>Trichinella</taxon>
    </lineage>
</organism>
<accession>A0A1Y3EUS7</accession>
<evidence type="ECO:0000313" key="1">
    <source>
        <dbReference type="EMBL" id="OUC47557.1"/>
    </source>
</evidence>
<proteinExistence type="predicted"/>
<protein>
    <submittedName>
        <fullName evidence="1">Uncharacterized protein</fullName>
    </submittedName>
</protein>
<evidence type="ECO:0000313" key="2">
    <source>
        <dbReference type="Proteomes" id="UP000243006"/>
    </source>
</evidence>